<feature type="chain" id="PRO_5040145826" evidence="2">
    <location>
        <begin position="27"/>
        <end position="455"/>
    </location>
</feature>
<feature type="signal peptide" evidence="2">
    <location>
        <begin position="1"/>
        <end position="26"/>
    </location>
</feature>
<gene>
    <name evidence="3" type="ORF">Tsubulata_009076</name>
</gene>
<feature type="coiled-coil region" evidence="1">
    <location>
        <begin position="337"/>
        <end position="389"/>
    </location>
</feature>
<dbReference type="EMBL" id="JAKUCV010002779">
    <property type="protein sequence ID" value="KAJ4841435.1"/>
    <property type="molecule type" value="Genomic_DNA"/>
</dbReference>
<reference evidence="3" key="2">
    <citation type="journal article" date="2023" name="Plants (Basel)">
        <title>Annotation of the Turnera subulata (Passifloraceae) Draft Genome Reveals the S-Locus Evolved after the Divergence of Turneroideae from Passifloroideae in a Stepwise Manner.</title>
        <authorList>
            <person name="Henning P.M."/>
            <person name="Roalson E.H."/>
            <person name="Mir W."/>
            <person name="McCubbin A.G."/>
            <person name="Shore J.S."/>
        </authorList>
    </citation>
    <scope>NUCLEOTIDE SEQUENCE</scope>
    <source>
        <strain evidence="3">F60SS</strain>
    </source>
</reference>
<keyword evidence="1" id="KW-0175">Coiled coil</keyword>
<proteinExistence type="predicted"/>
<dbReference type="OrthoDB" id="2020741at2759"/>
<dbReference type="Proteomes" id="UP001141552">
    <property type="component" value="Unassembled WGS sequence"/>
</dbReference>
<evidence type="ECO:0000313" key="4">
    <source>
        <dbReference type="Proteomes" id="UP001141552"/>
    </source>
</evidence>
<sequence>MDDLESWVFFFGLRFVLFLNFEGVLAASMSNSSRSDGDNNSFDFEELLEIGNRCRELRREKESLRDSQSQSFDLIRKLEIHVKSLSQARTQDRNHIQKLEKELCNCSEEINYLQDQLNLKNAEIYSLGEHVHDLELKLADMQYLKAKVGQLTEELNRSESERFLLLQELEGKEIELQHSALSIEKLEESISMLTLDSQCEIESMRLEIAALDQTRFEAERIQEEAAQEKEQMNRVIKELEIQVCNAEERIHCLAKENKDLRQEVIMSERDSKLVIQKMGKWLDDRYKLQHKSLQNLSEPMSKSNLLDEMSPCEEVLDPLFSKLAVTLSPDSSLKEKVDTMAHQIRDYEALVKQLKEQLRDEKLKAKEEAEDLAQEMAELRYQMTSLLEEECKRRAHIEQVSLHRISKLEAEVMLFSFLCSTRFLIQVRQLLEMIVCLVVIKIQKERGRAVVAVKQ</sequence>
<feature type="coiled-coil region" evidence="1">
    <location>
        <begin position="47"/>
        <end position="102"/>
    </location>
</feature>
<evidence type="ECO:0000313" key="3">
    <source>
        <dbReference type="EMBL" id="KAJ4841435.1"/>
    </source>
</evidence>
<feature type="coiled-coil region" evidence="1">
    <location>
        <begin position="211"/>
        <end position="242"/>
    </location>
</feature>
<evidence type="ECO:0000256" key="2">
    <source>
        <dbReference type="SAM" id="SignalP"/>
    </source>
</evidence>
<protein>
    <submittedName>
        <fullName evidence="3">Uncharacterized protein</fullName>
    </submittedName>
</protein>
<name>A0A9Q0G136_9ROSI</name>
<keyword evidence="4" id="KW-1185">Reference proteome</keyword>
<evidence type="ECO:0000256" key="1">
    <source>
        <dbReference type="SAM" id="Coils"/>
    </source>
</evidence>
<dbReference type="PANTHER" id="PTHR36390">
    <property type="entry name" value="MYOSIN HEAVY CHAIN-LIKE PROTEIN"/>
    <property type="match status" value="1"/>
</dbReference>
<keyword evidence="2" id="KW-0732">Signal</keyword>
<dbReference type="PANTHER" id="PTHR36390:SF1">
    <property type="entry name" value="MYOSIN HEAVY CHAIN-LIKE PROTEIN"/>
    <property type="match status" value="1"/>
</dbReference>
<accession>A0A9Q0G136</accession>
<reference evidence="3" key="1">
    <citation type="submission" date="2022-02" db="EMBL/GenBank/DDBJ databases">
        <authorList>
            <person name="Henning P.M."/>
            <person name="McCubbin A.G."/>
            <person name="Shore J.S."/>
        </authorList>
    </citation>
    <scope>NUCLEOTIDE SEQUENCE</scope>
    <source>
        <strain evidence="3">F60SS</strain>
        <tissue evidence="3">Leaves</tissue>
    </source>
</reference>
<dbReference type="AlphaFoldDB" id="A0A9Q0G136"/>
<comment type="caution">
    <text evidence="3">The sequence shown here is derived from an EMBL/GenBank/DDBJ whole genome shotgun (WGS) entry which is preliminary data.</text>
</comment>
<organism evidence="3 4">
    <name type="scientific">Turnera subulata</name>
    <dbReference type="NCBI Taxonomy" id="218843"/>
    <lineage>
        <taxon>Eukaryota</taxon>
        <taxon>Viridiplantae</taxon>
        <taxon>Streptophyta</taxon>
        <taxon>Embryophyta</taxon>
        <taxon>Tracheophyta</taxon>
        <taxon>Spermatophyta</taxon>
        <taxon>Magnoliopsida</taxon>
        <taxon>eudicotyledons</taxon>
        <taxon>Gunneridae</taxon>
        <taxon>Pentapetalae</taxon>
        <taxon>rosids</taxon>
        <taxon>fabids</taxon>
        <taxon>Malpighiales</taxon>
        <taxon>Passifloraceae</taxon>
        <taxon>Turnera</taxon>
    </lineage>
</organism>